<organism evidence="2 5">
    <name type="scientific">Didymodactylos carnosus</name>
    <dbReference type="NCBI Taxonomy" id="1234261"/>
    <lineage>
        <taxon>Eukaryota</taxon>
        <taxon>Metazoa</taxon>
        <taxon>Spiralia</taxon>
        <taxon>Gnathifera</taxon>
        <taxon>Rotifera</taxon>
        <taxon>Eurotatoria</taxon>
        <taxon>Bdelloidea</taxon>
        <taxon>Philodinida</taxon>
        <taxon>Philodinidae</taxon>
        <taxon>Didymodactylos</taxon>
    </lineage>
</organism>
<evidence type="ECO:0000313" key="2">
    <source>
        <dbReference type="EMBL" id="CAF1284806.1"/>
    </source>
</evidence>
<gene>
    <name evidence="2" type="ORF">GPM918_LOCUS27735</name>
    <name evidence="1" type="ORF">OVA965_LOCUS25660</name>
    <name evidence="4" type="ORF">SRO942_LOCUS28115</name>
    <name evidence="3" type="ORF">TMI583_LOCUS26392</name>
</gene>
<accession>A0A815CGE7</accession>
<comment type="caution">
    <text evidence="2">The sequence shown here is derived from an EMBL/GenBank/DDBJ whole genome shotgun (WGS) entry which is preliminary data.</text>
</comment>
<keyword evidence="5" id="KW-1185">Reference proteome</keyword>
<evidence type="ECO:0000313" key="3">
    <source>
        <dbReference type="EMBL" id="CAF4045067.1"/>
    </source>
</evidence>
<proteinExistence type="predicted"/>
<reference evidence="2" key="1">
    <citation type="submission" date="2021-02" db="EMBL/GenBank/DDBJ databases">
        <authorList>
            <person name="Nowell W R."/>
        </authorList>
    </citation>
    <scope>NUCLEOTIDE SEQUENCE</scope>
</reference>
<protein>
    <submittedName>
        <fullName evidence="2">Uncharacterized protein</fullName>
    </submittedName>
</protein>
<dbReference type="Proteomes" id="UP000663829">
    <property type="component" value="Unassembled WGS sequence"/>
</dbReference>
<dbReference type="EMBL" id="CAJOBA010037595">
    <property type="protein sequence ID" value="CAF4045067.1"/>
    <property type="molecule type" value="Genomic_DNA"/>
</dbReference>
<dbReference type="Proteomes" id="UP000681722">
    <property type="component" value="Unassembled WGS sequence"/>
</dbReference>
<dbReference type="EMBL" id="CAJNOQ010011771">
    <property type="protein sequence ID" value="CAF1284806.1"/>
    <property type="molecule type" value="Genomic_DNA"/>
</dbReference>
<dbReference type="Proteomes" id="UP000677228">
    <property type="component" value="Unassembled WGS sequence"/>
</dbReference>
<dbReference type="EMBL" id="CAJOBC010029602">
    <property type="protein sequence ID" value="CAF4083909.1"/>
    <property type="molecule type" value="Genomic_DNA"/>
</dbReference>
<evidence type="ECO:0000313" key="1">
    <source>
        <dbReference type="EMBL" id="CAF1237432.1"/>
    </source>
</evidence>
<evidence type="ECO:0000313" key="4">
    <source>
        <dbReference type="EMBL" id="CAF4083909.1"/>
    </source>
</evidence>
<dbReference type="OrthoDB" id="10311802at2759"/>
<dbReference type="EMBL" id="CAJNOK010016047">
    <property type="protein sequence ID" value="CAF1237432.1"/>
    <property type="molecule type" value="Genomic_DNA"/>
</dbReference>
<sequence length="108" mass="12371">MTENEHGIRFIDDTTNHSRIHNPFNVSESSPFNYGLIISDQDDFNMLYSLTLNQQLVPDPTQSNSRICVYLIGAQRAAYPEIISVSFHGNTNCTWKSVEDKGENFWVQ</sequence>
<evidence type="ECO:0000313" key="5">
    <source>
        <dbReference type="Proteomes" id="UP000663829"/>
    </source>
</evidence>
<name>A0A815CGE7_9BILA</name>
<dbReference type="Proteomes" id="UP000682733">
    <property type="component" value="Unassembled WGS sequence"/>
</dbReference>
<dbReference type="AlphaFoldDB" id="A0A815CGE7"/>